<keyword evidence="4" id="KW-0255">Endonuclease</keyword>
<dbReference type="InterPro" id="IPR050951">
    <property type="entry name" value="Retrovirus_Pol_polyprotein"/>
</dbReference>
<evidence type="ECO:0000259" key="7">
    <source>
        <dbReference type="Pfam" id="PF17917"/>
    </source>
</evidence>
<keyword evidence="5" id="KW-0378">Hydrolase</keyword>
<dbReference type="EMBL" id="AVOT02001206">
    <property type="protein sequence ID" value="MBW0466071.1"/>
    <property type="molecule type" value="Genomic_DNA"/>
</dbReference>
<dbReference type="OrthoDB" id="115435at2759"/>
<evidence type="ECO:0000256" key="5">
    <source>
        <dbReference type="ARBA" id="ARBA00022801"/>
    </source>
</evidence>
<sequence length="150" mass="17269">MPDCNILFKVYIDACVYGIVVDLHQIQIIDDKPTEGPVCYISRKIKPAEARYSESQMECLFLVWALKKLHYYLDGSGFGVINDCNVVKYLLKMKKTNRNMLRLKMAIKEYRGNMTIAHEEGNIHKNAYGVSKWELNKTPHKPAYVPLAAE</sequence>
<dbReference type="InterPro" id="IPR041373">
    <property type="entry name" value="RT_RNaseH"/>
</dbReference>
<dbReference type="GO" id="GO:0003964">
    <property type="term" value="F:RNA-directed DNA polymerase activity"/>
    <property type="evidence" value="ECO:0007669"/>
    <property type="project" value="UniProtKB-KW"/>
</dbReference>
<evidence type="ECO:0000256" key="2">
    <source>
        <dbReference type="ARBA" id="ARBA00022695"/>
    </source>
</evidence>
<proteinExistence type="predicted"/>
<organism evidence="8 9">
    <name type="scientific">Austropuccinia psidii MF-1</name>
    <dbReference type="NCBI Taxonomy" id="1389203"/>
    <lineage>
        <taxon>Eukaryota</taxon>
        <taxon>Fungi</taxon>
        <taxon>Dikarya</taxon>
        <taxon>Basidiomycota</taxon>
        <taxon>Pucciniomycotina</taxon>
        <taxon>Pucciniomycetes</taxon>
        <taxon>Pucciniales</taxon>
        <taxon>Sphaerophragmiaceae</taxon>
        <taxon>Austropuccinia</taxon>
    </lineage>
</organism>
<accession>A0A9Q3BJJ5</accession>
<keyword evidence="9" id="KW-1185">Reference proteome</keyword>
<evidence type="ECO:0000313" key="8">
    <source>
        <dbReference type="EMBL" id="MBW0466071.1"/>
    </source>
</evidence>
<dbReference type="PANTHER" id="PTHR37984:SF5">
    <property type="entry name" value="PROTEIN NYNRIN-LIKE"/>
    <property type="match status" value="1"/>
</dbReference>
<evidence type="ECO:0000256" key="4">
    <source>
        <dbReference type="ARBA" id="ARBA00022759"/>
    </source>
</evidence>
<dbReference type="AlphaFoldDB" id="A0A9Q3BJJ5"/>
<protein>
    <recommendedName>
        <fullName evidence="7">Reverse transcriptase RNase H-like domain-containing protein</fullName>
    </recommendedName>
</protein>
<gene>
    <name evidence="8" type="ORF">O181_005786</name>
</gene>
<comment type="caution">
    <text evidence="8">The sequence shown here is derived from an EMBL/GenBank/DDBJ whole genome shotgun (WGS) entry which is preliminary data.</text>
</comment>
<dbReference type="Proteomes" id="UP000765509">
    <property type="component" value="Unassembled WGS sequence"/>
</dbReference>
<dbReference type="Pfam" id="PF17917">
    <property type="entry name" value="RT_RNaseH"/>
    <property type="match status" value="1"/>
</dbReference>
<reference evidence="8" key="1">
    <citation type="submission" date="2021-03" db="EMBL/GenBank/DDBJ databases">
        <title>Draft genome sequence of rust myrtle Austropuccinia psidii MF-1, a brazilian biotype.</title>
        <authorList>
            <person name="Quecine M.C."/>
            <person name="Pachon D.M.R."/>
            <person name="Bonatelli M.L."/>
            <person name="Correr F.H."/>
            <person name="Franceschini L.M."/>
            <person name="Leite T.F."/>
            <person name="Margarido G.R.A."/>
            <person name="Almeida C.A."/>
            <person name="Ferrarezi J.A."/>
            <person name="Labate C.A."/>
        </authorList>
    </citation>
    <scope>NUCLEOTIDE SEQUENCE</scope>
    <source>
        <strain evidence="8">MF-1</strain>
    </source>
</reference>
<evidence type="ECO:0000256" key="1">
    <source>
        <dbReference type="ARBA" id="ARBA00022679"/>
    </source>
</evidence>
<keyword evidence="1" id="KW-0808">Transferase</keyword>
<evidence type="ECO:0000256" key="6">
    <source>
        <dbReference type="ARBA" id="ARBA00022918"/>
    </source>
</evidence>
<dbReference type="InterPro" id="IPR043502">
    <property type="entry name" value="DNA/RNA_pol_sf"/>
</dbReference>
<name>A0A9Q3BJJ5_9BASI</name>
<keyword evidence="6" id="KW-0695">RNA-directed DNA polymerase</keyword>
<evidence type="ECO:0000313" key="9">
    <source>
        <dbReference type="Proteomes" id="UP000765509"/>
    </source>
</evidence>
<keyword evidence="2" id="KW-0548">Nucleotidyltransferase</keyword>
<evidence type="ECO:0000256" key="3">
    <source>
        <dbReference type="ARBA" id="ARBA00022722"/>
    </source>
</evidence>
<dbReference type="SUPFAM" id="SSF56672">
    <property type="entry name" value="DNA/RNA polymerases"/>
    <property type="match status" value="1"/>
</dbReference>
<dbReference type="GO" id="GO:0016787">
    <property type="term" value="F:hydrolase activity"/>
    <property type="evidence" value="ECO:0007669"/>
    <property type="project" value="UniProtKB-KW"/>
</dbReference>
<keyword evidence="3" id="KW-0540">Nuclease</keyword>
<feature type="domain" description="Reverse transcriptase RNase H-like" evidence="7">
    <location>
        <begin position="8"/>
        <end position="110"/>
    </location>
</feature>
<dbReference type="GO" id="GO:0004519">
    <property type="term" value="F:endonuclease activity"/>
    <property type="evidence" value="ECO:0007669"/>
    <property type="project" value="UniProtKB-KW"/>
</dbReference>
<dbReference type="PANTHER" id="PTHR37984">
    <property type="entry name" value="PROTEIN CBG26694"/>
    <property type="match status" value="1"/>
</dbReference>